<sequence length="383" mass="41724">MPTQQAATAALDSPQLPGLTTRLADALLGDDSRQRLTLALLGLAALVTATVVLLLLYAARIGAADVQQVGVLTVLYFVFIGGFYGLIRSGLNRHCADPTLAMPQTLIAQSLIGASYAVTGPVHGATLIMLSLVMVFGMFSLRPASVRIACVYTVTLMGMVMVWCVQHQPLHYPARQEVFNFALTAIVMLAISQLSGQLSDMRTRLKTQKIALEQALAHIKEMAARDELTGLPNRRRMMTLLQEHATRHARGGPRFFVCIIDLDHFKSINDTYGHAAGDAVLRAFATQAQVVLRTTDMIGRWGGEEFLLLLTETPPGDPTLGVARLRERLAELPASPALYDLRVRFSAGFARYEDGEPIDQAIERADRALYAAKSAGRNRSVVL</sequence>
<dbReference type="EMBL" id="CP062941">
    <property type="protein sequence ID" value="QOL49299.1"/>
    <property type="molecule type" value="Genomic_DNA"/>
</dbReference>
<evidence type="ECO:0000256" key="3">
    <source>
        <dbReference type="SAM" id="Phobius"/>
    </source>
</evidence>
<dbReference type="Proteomes" id="UP000593875">
    <property type="component" value="Chromosome"/>
</dbReference>
<dbReference type="InterPro" id="IPR000160">
    <property type="entry name" value="GGDEF_dom"/>
</dbReference>
<dbReference type="InterPro" id="IPR043128">
    <property type="entry name" value="Rev_trsase/Diguanyl_cyclase"/>
</dbReference>
<dbReference type="PROSITE" id="PS50887">
    <property type="entry name" value="GGDEF"/>
    <property type="match status" value="1"/>
</dbReference>
<keyword evidence="3" id="KW-0812">Transmembrane</keyword>
<dbReference type="GO" id="GO:0052621">
    <property type="term" value="F:diguanylate cyclase activity"/>
    <property type="evidence" value="ECO:0007669"/>
    <property type="project" value="UniProtKB-EC"/>
</dbReference>
<dbReference type="PANTHER" id="PTHR45138">
    <property type="entry name" value="REGULATORY COMPONENTS OF SENSORY TRANSDUCTION SYSTEM"/>
    <property type="match status" value="1"/>
</dbReference>
<evidence type="ECO:0000313" key="6">
    <source>
        <dbReference type="Proteomes" id="UP000593875"/>
    </source>
</evidence>
<feature type="transmembrane region" description="Helical" evidence="3">
    <location>
        <begin position="148"/>
        <end position="166"/>
    </location>
</feature>
<reference evidence="5 6" key="1">
    <citation type="submission" date="2020-10" db="EMBL/GenBank/DDBJ databases">
        <title>Genome sequencing of Massilia sp. LPB0304.</title>
        <authorList>
            <person name="Kim J."/>
        </authorList>
    </citation>
    <scope>NUCLEOTIDE SEQUENCE [LARGE SCALE GENOMIC DNA]</scope>
    <source>
        <strain evidence="5 6">LPB0304</strain>
    </source>
</reference>
<dbReference type="Pfam" id="PF00990">
    <property type="entry name" value="GGDEF"/>
    <property type="match status" value="1"/>
</dbReference>
<protein>
    <recommendedName>
        <fullName evidence="1">diguanylate cyclase</fullName>
        <ecNumber evidence="1">2.7.7.65</ecNumber>
    </recommendedName>
</protein>
<dbReference type="FunFam" id="3.30.70.270:FF:000001">
    <property type="entry name" value="Diguanylate cyclase domain protein"/>
    <property type="match status" value="1"/>
</dbReference>
<gene>
    <name evidence="5" type="ORF">LPB04_20710</name>
</gene>
<dbReference type="CDD" id="cd01949">
    <property type="entry name" value="GGDEF"/>
    <property type="match status" value="1"/>
</dbReference>
<feature type="transmembrane region" description="Helical" evidence="3">
    <location>
        <begin position="69"/>
        <end position="87"/>
    </location>
</feature>
<keyword evidence="3" id="KW-0472">Membrane</keyword>
<proteinExistence type="predicted"/>
<dbReference type="SMART" id="SM00267">
    <property type="entry name" value="GGDEF"/>
    <property type="match status" value="1"/>
</dbReference>
<evidence type="ECO:0000313" key="5">
    <source>
        <dbReference type="EMBL" id="QOL49299.1"/>
    </source>
</evidence>
<keyword evidence="6" id="KW-1185">Reference proteome</keyword>
<evidence type="ECO:0000256" key="1">
    <source>
        <dbReference type="ARBA" id="ARBA00012528"/>
    </source>
</evidence>
<dbReference type="Gene3D" id="3.30.70.270">
    <property type="match status" value="1"/>
</dbReference>
<organism evidence="5 6">
    <name type="scientific">Massilia litorea</name>
    <dbReference type="NCBI Taxonomy" id="2769491"/>
    <lineage>
        <taxon>Bacteria</taxon>
        <taxon>Pseudomonadati</taxon>
        <taxon>Pseudomonadota</taxon>
        <taxon>Betaproteobacteria</taxon>
        <taxon>Burkholderiales</taxon>
        <taxon>Oxalobacteraceae</taxon>
        <taxon>Telluria group</taxon>
        <taxon>Massilia</taxon>
    </lineage>
</organism>
<dbReference type="PANTHER" id="PTHR45138:SF9">
    <property type="entry name" value="DIGUANYLATE CYCLASE DGCM-RELATED"/>
    <property type="match status" value="1"/>
</dbReference>
<dbReference type="AlphaFoldDB" id="A0A7L9U4G1"/>
<dbReference type="GO" id="GO:0005886">
    <property type="term" value="C:plasma membrane"/>
    <property type="evidence" value="ECO:0007669"/>
    <property type="project" value="TreeGrafter"/>
</dbReference>
<dbReference type="SUPFAM" id="SSF55073">
    <property type="entry name" value="Nucleotide cyclase"/>
    <property type="match status" value="1"/>
</dbReference>
<dbReference type="InterPro" id="IPR029787">
    <property type="entry name" value="Nucleotide_cyclase"/>
</dbReference>
<feature type="transmembrane region" description="Helical" evidence="3">
    <location>
        <begin position="36"/>
        <end position="57"/>
    </location>
</feature>
<dbReference type="GO" id="GO:0043709">
    <property type="term" value="P:cell adhesion involved in single-species biofilm formation"/>
    <property type="evidence" value="ECO:0007669"/>
    <property type="project" value="TreeGrafter"/>
</dbReference>
<evidence type="ECO:0000256" key="2">
    <source>
        <dbReference type="ARBA" id="ARBA00034247"/>
    </source>
</evidence>
<feature type="domain" description="GGDEF" evidence="4">
    <location>
        <begin position="253"/>
        <end position="383"/>
    </location>
</feature>
<dbReference type="InterPro" id="IPR050469">
    <property type="entry name" value="Diguanylate_Cyclase"/>
</dbReference>
<comment type="catalytic activity">
    <reaction evidence="2">
        <text>2 GTP = 3',3'-c-di-GMP + 2 diphosphate</text>
        <dbReference type="Rhea" id="RHEA:24898"/>
        <dbReference type="ChEBI" id="CHEBI:33019"/>
        <dbReference type="ChEBI" id="CHEBI:37565"/>
        <dbReference type="ChEBI" id="CHEBI:58805"/>
        <dbReference type="EC" id="2.7.7.65"/>
    </reaction>
</comment>
<dbReference type="KEGG" id="mlir:LPB04_20710"/>
<evidence type="ECO:0000259" key="4">
    <source>
        <dbReference type="PROSITE" id="PS50887"/>
    </source>
</evidence>
<name>A0A7L9U4G1_9BURK</name>
<accession>A0A7L9U4G1</accession>
<keyword evidence="3" id="KW-1133">Transmembrane helix</keyword>
<dbReference type="NCBIfam" id="TIGR00254">
    <property type="entry name" value="GGDEF"/>
    <property type="match status" value="1"/>
</dbReference>
<dbReference type="RefSeq" id="WP_193686341.1">
    <property type="nucleotide sequence ID" value="NZ_CP062941.1"/>
</dbReference>
<feature type="transmembrane region" description="Helical" evidence="3">
    <location>
        <begin position="178"/>
        <end position="196"/>
    </location>
</feature>
<dbReference type="EC" id="2.7.7.65" evidence="1"/>
<dbReference type="GO" id="GO:1902201">
    <property type="term" value="P:negative regulation of bacterial-type flagellum-dependent cell motility"/>
    <property type="evidence" value="ECO:0007669"/>
    <property type="project" value="TreeGrafter"/>
</dbReference>